<evidence type="ECO:0000313" key="1">
    <source>
        <dbReference type="EMBL" id="KAK5972126.1"/>
    </source>
</evidence>
<evidence type="ECO:0000313" key="2">
    <source>
        <dbReference type="Proteomes" id="UP001331761"/>
    </source>
</evidence>
<keyword evidence="2" id="KW-1185">Reference proteome</keyword>
<sequence>MQWLHINFLIEAICVANWGQRREHRYYLLVFKQQSRISKDVESRERFDVSAFARQNGLGEPVAASFFRVERD</sequence>
<dbReference type="EMBL" id="WIXE01017000">
    <property type="protein sequence ID" value="KAK5972126.1"/>
    <property type="molecule type" value="Genomic_DNA"/>
</dbReference>
<dbReference type="SUPFAM" id="SSF49777">
    <property type="entry name" value="PEBP-like"/>
    <property type="match status" value="1"/>
</dbReference>
<comment type="caution">
    <text evidence="1">The sequence shown here is derived from an EMBL/GenBank/DDBJ whole genome shotgun (WGS) entry which is preliminary data.</text>
</comment>
<dbReference type="InterPro" id="IPR036610">
    <property type="entry name" value="PEBP-like_sf"/>
</dbReference>
<dbReference type="AlphaFoldDB" id="A0AAN8F225"/>
<proteinExistence type="predicted"/>
<dbReference type="Proteomes" id="UP001331761">
    <property type="component" value="Unassembled WGS sequence"/>
</dbReference>
<accession>A0AAN8F225</accession>
<dbReference type="Gene3D" id="3.90.280.10">
    <property type="entry name" value="PEBP-like"/>
    <property type="match status" value="1"/>
</dbReference>
<protein>
    <submittedName>
        <fullName evidence="1">Uncharacterized protein</fullName>
    </submittedName>
</protein>
<name>A0AAN8F225_TRICO</name>
<gene>
    <name evidence="1" type="ORF">GCK32_019100</name>
</gene>
<organism evidence="1 2">
    <name type="scientific">Trichostrongylus colubriformis</name>
    <name type="common">Black scour worm</name>
    <dbReference type="NCBI Taxonomy" id="6319"/>
    <lineage>
        <taxon>Eukaryota</taxon>
        <taxon>Metazoa</taxon>
        <taxon>Ecdysozoa</taxon>
        <taxon>Nematoda</taxon>
        <taxon>Chromadorea</taxon>
        <taxon>Rhabditida</taxon>
        <taxon>Rhabditina</taxon>
        <taxon>Rhabditomorpha</taxon>
        <taxon>Strongyloidea</taxon>
        <taxon>Trichostrongylidae</taxon>
        <taxon>Trichostrongylus</taxon>
    </lineage>
</organism>
<reference evidence="1 2" key="1">
    <citation type="submission" date="2019-10" db="EMBL/GenBank/DDBJ databases">
        <title>Assembly and Annotation for the nematode Trichostrongylus colubriformis.</title>
        <authorList>
            <person name="Martin J."/>
        </authorList>
    </citation>
    <scope>NUCLEOTIDE SEQUENCE [LARGE SCALE GENOMIC DNA]</scope>
    <source>
        <strain evidence="1">G859</strain>
        <tissue evidence="1">Whole worm</tissue>
    </source>
</reference>